<dbReference type="Proteomes" id="UP000325577">
    <property type="component" value="Linkage Group LG21"/>
</dbReference>
<dbReference type="InterPro" id="IPR044819">
    <property type="entry name" value="OBL-like"/>
</dbReference>
<dbReference type="GO" id="GO:0006629">
    <property type="term" value="P:lipid metabolic process"/>
    <property type="evidence" value="ECO:0007669"/>
    <property type="project" value="InterPro"/>
</dbReference>
<evidence type="ECO:0000313" key="3">
    <source>
        <dbReference type="EMBL" id="KAA8528528.1"/>
    </source>
</evidence>
<accession>A0A5J5AEB0</accession>
<dbReference type="EMBL" id="CM018045">
    <property type="protein sequence ID" value="KAA8528528.1"/>
    <property type="molecule type" value="Genomic_DNA"/>
</dbReference>
<dbReference type="AlphaFoldDB" id="A0A5J5AEB0"/>
<dbReference type="InterPro" id="IPR002921">
    <property type="entry name" value="Fungal_lipase-type"/>
</dbReference>
<dbReference type="PANTHER" id="PTHR46086">
    <property type="entry name" value="ALPHA/BETA-HYDROLASES SUPERFAMILY PROTEIN"/>
    <property type="match status" value="1"/>
</dbReference>
<reference evidence="3 4" key="1">
    <citation type="submission" date="2019-09" db="EMBL/GenBank/DDBJ databases">
        <title>A chromosome-level genome assembly of the Chinese tupelo Nyssa sinensis.</title>
        <authorList>
            <person name="Yang X."/>
            <person name="Kang M."/>
            <person name="Yang Y."/>
            <person name="Xiong H."/>
            <person name="Wang M."/>
            <person name="Zhang Z."/>
            <person name="Wang Z."/>
            <person name="Wu H."/>
            <person name="Ma T."/>
            <person name="Liu J."/>
            <person name="Xi Z."/>
        </authorList>
    </citation>
    <scope>NUCLEOTIDE SEQUENCE [LARGE SCALE GENOMIC DNA]</scope>
    <source>
        <strain evidence="3">J267</strain>
        <tissue evidence="3">Leaf</tissue>
    </source>
</reference>
<proteinExistence type="predicted"/>
<dbReference type="Gene3D" id="3.40.50.1820">
    <property type="entry name" value="alpha/beta hydrolase"/>
    <property type="match status" value="1"/>
</dbReference>
<protein>
    <recommendedName>
        <fullName evidence="2">Fungal lipase-type domain-containing protein</fullName>
    </recommendedName>
</protein>
<evidence type="ECO:0000256" key="1">
    <source>
        <dbReference type="ARBA" id="ARBA00022801"/>
    </source>
</evidence>
<evidence type="ECO:0000259" key="2">
    <source>
        <dbReference type="Pfam" id="PF01764"/>
    </source>
</evidence>
<dbReference type="GO" id="GO:0004806">
    <property type="term" value="F:triacylglycerol lipase activity"/>
    <property type="evidence" value="ECO:0007669"/>
    <property type="project" value="InterPro"/>
</dbReference>
<evidence type="ECO:0000313" key="4">
    <source>
        <dbReference type="Proteomes" id="UP000325577"/>
    </source>
</evidence>
<dbReference type="SUPFAM" id="SSF53474">
    <property type="entry name" value="alpha/beta-Hydrolases"/>
    <property type="match status" value="1"/>
</dbReference>
<dbReference type="PANTHER" id="PTHR46086:SF4">
    <property type="entry name" value="ALPHA_BETA-HYDROLASES SUPERFAMILY PROTEIN"/>
    <property type="match status" value="1"/>
</dbReference>
<dbReference type="OrthoDB" id="438440at2759"/>
<name>A0A5J5AEB0_9ASTE</name>
<gene>
    <name evidence="3" type="ORF">F0562_035883</name>
</gene>
<keyword evidence="4" id="KW-1185">Reference proteome</keyword>
<feature type="domain" description="Fungal lipase-type" evidence="2">
    <location>
        <begin position="202"/>
        <end position="360"/>
    </location>
</feature>
<keyword evidence="1" id="KW-0378">Hydrolase</keyword>
<organism evidence="3 4">
    <name type="scientific">Nyssa sinensis</name>
    <dbReference type="NCBI Taxonomy" id="561372"/>
    <lineage>
        <taxon>Eukaryota</taxon>
        <taxon>Viridiplantae</taxon>
        <taxon>Streptophyta</taxon>
        <taxon>Embryophyta</taxon>
        <taxon>Tracheophyta</taxon>
        <taxon>Spermatophyta</taxon>
        <taxon>Magnoliopsida</taxon>
        <taxon>eudicotyledons</taxon>
        <taxon>Gunneridae</taxon>
        <taxon>Pentapetalae</taxon>
        <taxon>asterids</taxon>
        <taxon>Cornales</taxon>
        <taxon>Nyssaceae</taxon>
        <taxon>Nyssa</taxon>
    </lineage>
</organism>
<dbReference type="Pfam" id="PF01764">
    <property type="entry name" value="Lipase_3"/>
    <property type="match status" value="1"/>
</dbReference>
<sequence length="477" mass="55027">MSRKEEFCNNYLVLKAEQASLFDLVRILCSCELDKRRFFESSDAKEPRNLRHRWLLFISVLVQKLLLHCKKPMALIGYVLEWWLNLLLINGGFGQILLNLLKGEVVTPDRTSATFRSVVGNLDQRVELDKSITTGDSRYNASLSTMAAKLSYENEAFVKTVVTQHWKMKFLEFFNFWNDYQGQFSTQAIMFTDRTADPDLIVVAFRGTEPFNANAWATDVDISWYELDGVGKLHGGFMKALGLQKGTGWPKEIEQDLDRPFAYYTIRQKLIEILQDNEKAKFVVTGHSLGGALAVLFVGVLALHDEALLLQRLEGVYTFGQPRVGDKQFGEFMEEKMKKYDVRYLRYVYCNDMVPRLPYDDKTVLFKHFGTCLYYNSSYKGKVVREEPNKNYFSLLWAIPKDLNAFRELIRSFTIAYTKGPDYKEGWFTRLFRVIGLAIPGLSAHFPQDYVNATRLGSLPSSLNFQDLIHHQGLKQD</sequence>
<dbReference type="CDD" id="cd00519">
    <property type="entry name" value="Lipase_3"/>
    <property type="match status" value="1"/>
</dbReference>
<dbReference type="InterPro" id="IPR029058">
    <property type="entry name" value="AB_hydrolase_fold"/>
</dbReference>